<proteinExistence type="predicted"/>
<sequence>MANFVLVHGAWHGGWCWRRVVERLQAQGHRAYAVTLTGVGERAHLMSSLITLETHIADVANVIEAEELQDVVLAVHSYAGMIGTAIADRMTDRLKHLVYVDAVVPKPGESWSSTHASATREARLAAAQGSPDFSFPAPDPAVFGLAAEDHAWVQRRQTPHPGHTYQAPLQFDPRRVASVARTFVDCVKPKLGTIDSIRPRVRDANFWDGAWMGGAGARIVELQTGHDPMVSAPEDLTRTLLACV</sequence>
<dbReference type="Pfam" id="PF12697">
    <property type="entry name" value="Abhydrolase_6"/>
    <property type="match status" value="1"/>
</dbReference>
<accession>A0A923MS13</accession>
<dbReference type="Proteomes" id="UP000608513">
    <property type="component" value="Unassembled WGS sequence"/>
</dbReference>
<dbReference type="SUPFAM" id="SSF53474">
    <property type="entry name" value="alpha/beta-Hydrolases"/>
    <property type="match status" value="1"/>
</dbReference>
<protein>
    <submittedName>
        <fullName evidence="2">Alpha/beta hydrolase</fullName>
    </submittedName>
</protein>
<reference evidence="2" key="1">
    <citation type="submission" date="2020-08" db="EMBL/GenBank/DDBJ databases">
        <title>Ramlibacter sp. USB13 16S ribosomal RNA gene genome sequencing and assembly.</title>
        <authorList>
            <person name="Kang M."/>
        </authorList>
    </citation>
    <scope>NUCLEOTIDE SEQUENCE</scope>
    <source>
        <strain evidence="2">USB13</strain>
    </source>
</reference>
<dbReference type="InterPro" id="IPR052897">
    <property type="entry name" value="Sec-Metab_Biosynth_Hydrolase"/>
</dbReference>
<dbReference type="GO" id="GO:0016787">
    <property type="term" value="F:hydrolase activity"/>
    <property type="evidence" value="ECO:0007669"/>
    <property type="project" value="UniProtKB-KW"/>
</dbReference>
<organism evidence="2 3">
    <name type="scientific">Ramlibacter cellulosilyticus</name>
    <dbReference type="NCBI Taxonomy" id="2764187"/>
    <lineage>
        <taxon>Bacteria</taxon>
        <taxon>Pseudomonadati</taxon>
        <taxon>Pseudomonadota</taxon>
        <taxon>Betaproteobacteria</taxon>
        <taxon>Burkholderiales</taxon>
        <taxon>Comamonadaceae</taxon>
        <taxon>Ramlibacter</taxon>
    </lineage>
</organism>
<comment type="caution">
    <text evidence="2">The sequence shown here is derived from an EMBL/GenBank/DDBJ whole genome shotgun (WGS) entry which is preliminary data.</text>
</comment>
<evidence type="ECO:0000313" key="2">
    <source>
        <dbReference type="EMBL" id="MBC5784163.1"/>
    </source>
</evidence>
<dbReference type="EMBL" id="JACORT010000005">
    <property type="protein sequence ID" value="MBC5784163.1"/>
    <property type="molecule type" value="Genomic_DNA"/>
</dbReference>
<keyword evidence="2" id="KW-0378">Hydrolase</keyword>
<name>A0A923MS13_9BURK</name>
<gene>
    <name evidence="2" type="ORF">H8N03_14515</name>
</gene>
<dbReference type="InterPro" id="IPR000073">
    <property type="entry name" value="AB_hydrolase_1"/>
</dbReference>
<dbReference type="AlphaFoldDB" id="A0A923MS13"/>
<dbReference type="InterPro" id="IPR029058">
    <property type="entry name" value="AB_hydrolase_fold"/>
</dbReference>
<dbReference type="Gene3D" id="3.40.50.1820">
    <property type="entry name" value="alpha/beta hydrolase"/>
    <property type="match status" value="1"/>
</dbReference>
<evidence type="ECO:0000259" key="1">
    <source>
        <dbReference type="Pfam" id="PF12697"/>
    </source>
</evidence>
<dbReference type="RefSeq" id="WP_187076894.1">
    <property type="nucleotide sequence ID" value="NZ_JACORT010000005.1"/>
</dbReference>
<keyword evidence="3" id="KW-1185">Reference proteome</keyword>
<dbReference type="PANTHER" id="PTHR37017:SF11">
    <property type="entry name" value="ESTERASE_LIPASE_THIOESTERASE DOMAIN-CONTAINING PROTEIN"/>
    <property type="match status" value="1"/>
</dbReference>
<dbReference type="PANTHER" id="PTHR37017">
    <property type="entry name" value="AB HYDROLASE-1 DOMAIN-CONTAINING PROTEIN-RELATED"/>
    <property type="match status" value="1"/>
</dbReference>
<feature type="domain" description="AB hydrolase-1" evidence="1">
    <location>
        <begin position="4"/>
        <end position="236"/>
    </location>
</feature>
<evidence type="ECO:0000313" key="3">
    <source>
        <dbReference type="Proteomes" id="UP000608513"/>
    </source>
</evidence>